<proteinExistence type="predicted"/>
<dbReference type="EMBL" id="CABPRW010000008">
    <property type="protein sequence ID" value="VVE31638.1"/>
    <property type="molecule type" value="Genomic_DNA"/>
</dbReference>
<evidence type="ECO:0000313" key="1">
    <source>
        <dbReference type="EMBL" id="VVE31638.1"/>
    </source>
</evidence>
<dbReference type="Proteomes" id="UP000382577">
    <property type="component" value="Unassembled WGS sequence"/>
</dbReference>
<reference evidence="1 2" key="1">
    <citation type="submission" date="2019-08" db="EMBL/GenBank/DDBJ databases">
        <authorList>
            <person name="Peeters C."/>
        </authorList>
    </citation>
    <scope>NUCLEOTIDE SEQUENCE [LARGE SCALE GENOMIC DNA]</scope>
    <source>
        <strain evidence="1 2">LMG 31113</strain>
    </source>
</reference>
<gene>
    <name evidence="1" type="ORF">PFI31113_03642</name>
</gene>
<sequence length="74" mass="7747">MVTLKPLPKTPVVVFSVTLSELLSSAADTIVTLRFAPRVMSPSATTCDPVMVTSRPAAIVTASPESVLPVVRVP</sequence>
<evidence type="ECO:0000313" key="2">
    <source>
        <dbReference type="Proteomes" id="UP000382577"/>
    </source>
</evidence>
<dbReference type="AlphaFoldDB" id="A0A5E4X5Y4"/>
<protein>
    <submittedName>
        <fullName evidence="1">Uncharacterized protein</fullName>
    </submittedName>
</protein>
<name>A0A5E4X5Y4_9BURK</name>
<organism evidence="1 2">
    <name type="scientific">Pandoraea fibrosis</name>
    <dbReference type="NCBI Taxonomy" id="1891094"/>
    <lineage>
        <taxon>Bacteria</taxon>
        <taxon>Pseudomonadati</taxon>
        <taxon>Pseudomonadota</taxon>
        <taxon>Betaproteobacteria</taxon>
        <taxon>Burkholderiales</taxon>
        <taxon>Burkholderiaceae</taxon>
        <taxon>Pandoraea</taxon>
    </lineage>
</organism>
<accession>A0A5E4X5Y4</accession>